<dbReference type="EC" id="5.2.1.8" evidence="5"/>
<feature type="signal peptide" evidence="5">
    <location>
        <begin position="1"/>
        <end position="19"/>
    </location>
</feature>
<feature type="domain" description="PPIase cyclophilin-type" evidence="6">
    <location>
        <begin position="18"/>
        <end position="172"/>
    </location>
</feature>
<proteinExistence type="inferred from homology"/>
<dbReference type="GO" id="GO:0016853">
    <property type="term" value="F:isomerase activity"/>
    <property type="evidence" value="ECO:0007669"/>
    <property type="project" value="UniProtKB-KW"/>
</dbReference>
<dbReference type="EMBL" id="JAFHKK010000019">
    <property type="protein sequence ID" value="MBN2964890.1"/>
    <property type="molecule type" value="Genomic_DNA"/>
</dbReference>
<evidence type="ECO:0000256" key="3">
    <source>
        <dbReference type="ARBA" id="ARBA00023110"/>
    </source>
</evidence>
<dbReference type="InterPro" id="IPR002130">
    <property type="entry name" value="Cyclophilin-type_PPIase_dom"/>
</dbReference>
<dbReference type="InterPro" id="IPR044666">
    <property type="entry name" value="Cyclophilin_A-like"/>
</dbReference>
<dbReference type="InterPro" id="IPR020892">
    <property type="entry name" value="Cyclophilin-type_PPIase_CS"/>
</dbReference>
<name>A0ABS2WTP8_9BACT</name>
<dbReference type="Proteomes" id="UP000703590">
    <property type="component" value="Unassembled WGS sequence"/>
</dbReference>
<organism evidence="7 8">
    <name type="scientific">Sulfurospirillum tamanense</name>
    <dbReference type="NCBI Taxonomy" id="2813362"/>
    <lineage>
        <taxon>Bacteria</taxon>
        <taxon>Pseudomonadati</taxon>
        <taxon>Campylobacterota</taxon>
        <taxon>Epsilonproteobacteria</taxon>
        <taxon>Campylobacterales</taxon>
        <taxon>Sulfurospirillaceae</taxon>
        <taxon>Sulfurospirillum</taxon>
    </lineage>
</organism>
<keyword evidence="4 5" id="KW-0413">Isomerase</keyword>
<sequence>MKVMKIAFLIVALALGAWARTAVLHTSQGDIVVELFPQIAPKAVENFVGLAQKNYYDNTVFHRVIKGFMIQGGDPTASGRGGVSLWGEPFEDEFRPNVVFDRPGILAMANAGPNSNGSQFFITTVPTPWLNGRHTLFGEVVEGMDVVRKIERTAVGQRDRPVENQTILSITIK</sequence>
<dbReference type="InterPro" id="IPR029000">
    <property type="entry name" value="Cyclophilin-like_dom_sf"/>
</dbReference>
<dbReference type="RefSeq" id="WP_205459439.1">
    <property type="nucleotide sequence ID" value="NZ_JAFHKK010000019.1"/>
</dbReference>
<keyword evidence="5" id="KW-0732">Signal</keyword>
<dbReference type="PROSITE" id="PS50072">
    <property type="entry name" value="CSA_PPIASE_2"/>
    <property type="match status" value="1"/>
</dbReference>
<evidence type="ECO:0000313" key="8">
    <source>
        <dbReference type="Proteomes" id="UP000703590"/>
    </source>
</evidence>
<comment type="caution">
    <text evidence="7">The sequence shown here is derived from an EMBL/GenBank/DDBJ whole genome shotgun (WGS) entry which is preliminary data.</text>
</comment>
<reference evidence="7" key="1">
    <citation type="submission" date="2021-02" db="EMBL/GenBank/DDBJ databases">
        <title>Sulfurospirillum tamanensis sp. nov.</title>
        <authorList>
            <person name="Frolova A."/>
            <person name="Merkel A."/>
            <person name="Slobodkin A."/>
        </authorList>
    </citation>
    <scope>NUCLEOTIDE SEQUENCE</scope>
    <source>
        <strain evidence="7">T05b</strain>
    </source>
</reference>
<reference evidence="7" key="2">
    <citation type="submission" date="2021-02" db="EMBL/GenBank/DDBJ databases">
        <authorList>
            <person name="Merkel A.Y."/>
        </authorList>
    </citation>
    <scope>NUCLEOTIDE SEQUENCE</scope>
    <source>
        <strain evidence="7">T05b</strain>
    </source>
</reference>
<dbReference type="PIRSF" id="PIRSF001467">
    <property type="entry name" value="Peptidylpro_ismrse"/>
    <property type="match status" value="1"/>
</dbReference>
<dbReference type="Gene3D" id="2.40.100.10">
    <property type="entry name" value="Cyclophilin-like"/>
    <property type="match status" value="1"/>
</dbReference>
<dbReference type="PANTHER" id="PTHR45625:SF4">
    <property type="entry name" value="PEPTIDYLPROLYL ISOMERASE DOMAIN AND WD REPEAT-CONTAINING PROTEIN 1"/>
    <property type="match status" value="1"/>
</dbReference>
<comment type="similarity">
    <text evidence="2 5">Belongs to the cyclophilin-type PPIase family.</text>
</comment>
<dbReference type="Pfam" id="PF00160">
    <property type="entry name" value="Pro_isomerase"/>
    <property type="match status" value="1"/>
</dbReference>
<evidence type="ECO:0000259" key="6">
    <source>
        <dbReference type="PROSITE" id="PS50072"/>
    </source>
</evidence>
<dbReference type="InterPro" id="IPR024936">
    <property type="entry name" value="Cyclophilin-type_PPIase"/>
</dbReference>
<dbReference type="PROSITE" id="PS00170">
    <property type="entry name" value="CSA_PPIASE_1"/>
    <property type="match status" value="1"/>
</dbReference>
<keyword evidence="3 5" id="KW-0697">Rotamase</keyword>
<dbReference type="PANTHER" id="PTHR45625">
    <property type="entry name" value="PEPTIDYL-PROLYL CIS-TRANS ISOMERASE-RELATED"/>
    <property type="match status" value="1"/>
</dbReference>
<comment type="function">
    <text evidence="1 5">PPIases accelerate the folding of proteins. It catalyzes the cis-trans isomerization of proline imidic peptide bonds in oligopeptides.</text>
</comment>
<gene>
    <name evidence="7" type="ORF">JWV37_08855</name>
</gene>
<evidence type="ECO:0000256" key="4">
    <source>
        <dbReference type="ARBA" id="ARBA00023235"/>
    </source>
</evidence>
<accession>A0ABS2WTP8</accession>
<feature type="chain" id="PRO_5045005534" description="Peptidyl-prolyl cis-trans isomerase" evidence="5">
    <location>
        <begin position="20"/>
        <end position="173"/>
    </location>
</feature>
<comment type="catalytic activity">
    <reaction evidence="5">
        <text>[protein]-peptidylproline (omega=180) = [protein]-peptidylproline (omega=0)</text>
        <dbReference type="Rhea" id="RHEA:16237"/>
        <dbReference type="Rhea" id="RHEA-COMP:10747"/>
        <dbReference type="Rhea" id="RHEA-COMP:10748"/>
        <dbReference type="ChEBI" id="CHEBI:83833"/>
        <dbReference type="ChEBI" id="CHEBI:83834"/>
        <dbReference type="EC" id="5.2.1.8"/>
    </reaction>
</comment>
<protein>
    <recommendedName>
        <fullName evidence="5">Peptidyl-prolyl cis-trans isomerase</fullName>
        <shortName evidence="5">PPIase</shortName>
        <ecNumber evidence="5">5.2.1.8</ecNumber>
    </recommendedName>
</protein>
<evidence type="ECO:0000256" key="5">
    <source>
        <dbReference type="RuleBase" id="RU363019"/>
    </source>
</evidence>
<evidence type="ECO:0000256" key="1">
    <source>
        <dbReference type="ARBA" id="ARBA00002388"/>
    </source>
</evidence>
<evidence type="ECO:0000256" key="2">
    <source>
        <dbReference type="ARBA" id="ARBA00007365"/>
    </source>
</evidence>
<evidence type="ECO:0000313" key="7">
    <source>
        <dbReference type="EMBL" id="MBN2964890.1"/>
    </source>
</evidence>
<dbReference type="PRINTS" id="PR00153">
    <property type="entry name" value="CSAPPISMRASE"/>
</dbReference>
<dbReference type="SUPFAM" id="SSF50891">
    <property type="entry name" value="Cyclophilin-like"/>
    <property type="match status" value="1"/>
</dbReference>
<keyword evidence="8" id="KW-1185">Reference proteome</keyword>